<dbReference type="EMBL" id="KV922213">
    <property type="protein sequence ID" value="ORE00951.1"/>
    <property type="molecule type" value="Genomic_DNA"/>
</dbReference>
<name>A0A1X0QMI8_RHIZD</name>
<gene>
    <name evidence="1" type="ORF">BCV72DRAFT_218197</name>
</gene>
<reference evidence="1" key="1">
    <citation type="journal article" date="2016" name="Proc. Natl. Acad. Sci. U.S.A.">
        <title>Lipid metabolic changes in an early divergent fungus govern the establishment of a mutualistic symbiosis with endobacteria.</title>
        <authorList>
            <person name="Lastovetsky O.A."/>
            <person name="Gaspar M.L."/>
            <person name="Mondo S.J."/>
            <person name="LaButti K.M."/>
            <person name="Sandor L."/>
            <person name="Grigoriev I.V."/>
            <person name="Henry S.A."/>
            <person name="Pawlowska T.E."/>
        </authorList>
    </citation>
    <scope>NUCLEOTIDE SEQUENCE [LARGE SCALE GENOMIC DNA]</scope>
    <source>
        <strain evidence="1">ATCC 52814</strain>
    </source>
</reference>
<evidence type="ECO:0008006" key="2">
    <source>
        <dbReference type="Google" id="ProtNLM"/>
    </source>
</evidence>
<protein>
    <recommendedName>
        <fullName evidence="2">Transposase Tc1-like domain-containing protein</fullName>
    </recommendedName>
</protein>
<sequence length="50" mass="5890">SEKTIRRELRKLGYASRVAVNKPFLNESNKKQDILLQKIMLTKQQMTGER</sequence>
<accession>A0A1X0QMI8</accession>
<organism evidence="1">
    <name type="scientific">Rhizopus microsporus var. microsporus</name>
    <dbReference type="NCBI Taxonomy" id="86635"/>
    <lineage>
        <taxon>Eukaryota</taxon>
        <taxon>Fungi</taxon>
        <taxon>Fungi incertae sedis</taxon>
        <taxon>Mucoromycota</taxon>
        <taxon>Mucoromycotina</taxon>
        <taxon>Mucoromycetes</taxon>
        <taxon>Mucorales</taxon>
        <taxon>Mucorineae</taxon>
        <taxon>Rhizopodaceae</taxon>
        <taxon>Rhizopus</taxon>
    </lineage>
</organism>
<proteinExistence type="predicted"/>
<feature type="non-terminal residue" evidence="1">
    <location>
        <position position="1"/>
    </location>
</feature>
<dbReference type="AlphaFoldDB" id="A0A1X0QMI8"/>
<dbReference type="Proteomes" id="UP000242414">
    <property type="component" value="Unassembled WGS sequence"/>
</dbReference>
<evidence type="ECO:0000313" key="1">
    <source>
        <dbReference type="EMBL" id="ORE00951.1"/>
    </source>
</evidence>
<dbReference type="VEuPathDB" id="FungiDB:BCV72DRAFT_218197"/>